<dbReference type="EMBL" id="RHLQ01000040">
    <property type="protein sequence ID" value="RNC97740.1"/>
    <property type="molecule type" value="Genomic_DNA"/>
</dbReference>
<feature type="active site" evidence="4">
    <location>
        <position position="68"/>
    </location>
</feature>
<proteinExistence type="inferred from homology"/>
<reference evidence="6 7" key="1">
    <citation type="journal article" date="2014" name="Int. J. Syst. Evol. Microbiol.">
        <title>Lysinibacillus halotolerans sp. nov., isolated from saline-alkaline soil.</title>
        <authorList>
            <person name="Kong D."/>
            <person name="Wang Y."/>
            <person name="Zhao B."/>
            <person name="Li Y."/>
            <person name="Song J."/>
            <person name="Zhai Y."/>
            <person name="Zhang C."/>
            <person name="Wang H."/>
            <person name="Chen X."/>
            <person name="Zhao B."/>
            <person name="Ruan Z."/>
        </authorList>
    </citation>
    <scope>NUCLEOTIDE SEQUENCE [LARGE SCALE GENOMIC DNA]</scope>
    <source>
        <strain evidence="6 7">MCCC 1A12703</strain>
    </source>
</reference>
<dbReference type="GO" id="GO:0005737">
    <property type="term" value="C:cytoplasm"/>
    <property type="evidence" value="ECO:0007669"/>
    <property type="project" value="UniProtKB-SubCell"/>
</dbReference>
<dbReference type="InterPro" id="IPR023524">
    <property type="entry name" value="Uncharacterised_SprT-like"/>
</dbReference>
<dbReference type="RefSeq" id="WP_122972936.1">
    <property type="nucleotide sequence ID" value="NZ_RHLQ01000040.1"/>
</dbReference>
<comment type="caution">
    <text evidence="6">The sequence shown here is derived from an EMBL/GenBank/DDBJ whole genome shotgun (WGS) entry which is preliminary data.</text>
</comment>
<organism evidence="6 7">
    <name type="scientific">Lysinibacillus halotolerans</name>
    <dbReference type="NCBI Taxonomy" id="1368476"/>
    <lineage>
        <taxon>Bacteria</taxon>
        <taxon>Bacillati</taxon>
        <taxon>Bacillota</taxon>
        <taxon>Bacilli</taxon>
        <taxon>Bacillales</taxon>
        <taxon>Bacillaceae</taxon>
        <taxon>Lysinibacillus</taxon>
    </lineage>
</organism>
<comment type="subcellular location">
    <subcellularLocation>
        <location evidence="4">Cytoplasm</location>
    </subcellularLocation>
</comment>
<keyword evidence="3 4" id="KW-0862">Zinc</keyword>
<dbReference type="Proteomes" id="UP000279909">
    <property type="component" value="Unassembled WGS sequence"/>
</dbReference>
<feature type="binding site" evidence="4">
    <location>
        <position position="67"/>
    </location>
    <ligand>
        <name>Zn(2+)</name>
        <dbReference type="ChEBI" id="CHEBI:29105"/>
    </ligand>
</feature>
<name>A0A3M8H6M0_9BACI</name>
<comment type="cofactor">
    <cofactor evidence="4">
        <name>Zn(2+)</name>
        <dbReference type="ChEBI" id="CHEBI:29105"/>
    </cofactor>
    <text evidence="4">Binds 1 zinc ion.</text>
</comment>
<feature type="domain" description="SprT-like" evidence="5">
    <location>
        <begin position="4"/>
        <end position="150"/>
    </location>
</feature>
<feature type="binding site" evidence="4">
    <location>
        <position position="71"/>
    </location>
    <ligand>
        <name>Zn(2+)</name>
        <dbReference type="ChEBI" id="CHEBI:29105"/>
    </ligand>
</feature>
<gene>
    <name evidence="6" type="ORF">EC501_14040</name>
</gene>
<evidence type="ECO:0000256" key="1">
    <source>
        <dbReference type="ARBA" id="ARBA00022490"/>
    </source>
</evidence>
<dbReference type="InterPro" id="IPR035240">
    <property type="entry name" value="SprT_Zn_ribbon"/>
</dbReference>
<dbReference type="Pfam" id="PF10263">
    <property type="entry name" value="SprT-like"/>
    <property type="match status" value="1"/>
</dbReference>
<dbReference type="AlphaFoldDB" id="A0A3M8H6M0"/>
<keyword evidence="7" id="KW-1185">Reference proteome</keyword>
<accession>A0A3M8H6M0</accession>
<dbReference type="HAMAP" id="MF_00745">
    <property type="entry name" value="SprT_like"/>
    <property type="match status" value="1"/>
</dbReference>
<dbReference type="InterPro" id="IPR006640">
    <property type="entry name" value="SprT-like_domain"/>
</dbReference>
<keyword evidence="1 4" id="KW-0963">Cytoplasm</keyword>
<evidence type="ECO:0000256" key="4">
    <source>
        <dbReference type="HAMAP-Rule" id="MF_00745"/>
    </source>
</evidence>
<dbReference type="SMART" id="SM00731">
    <property type="entry name" value="SprT"/>
    <property type="match status" value="1"/>
</dbReference>
<evidence type="ECO:0000313" key="6">
    <source>
        <dbReference type="EMBL" id="RNC97740.1"/>
    </source>
</evidence>
<evidence type="ECO:0000313" key="7">
    <source>
        <dbReference type="Proteomes" id="UP000279909"/>
    </source>
</evidence>
<evidence type="ECO:0000256" key="3">
    <source>
        <dbReference type="ARBA" id="ARBA00022833"/>
    </source>
</evidence>
<evidence type="ECO:0000256" key="2">
    <source>
        <dbReference type="ARBA" id="ARBA00022723"/>
    </source>
</evidence>
<sequence length="157" mass="18973">MTDQQLQLLVEKLSMEYFNQPFLHKAYFNSRLRTTGGRYLLRSHNIEFNKKSYEKFGMEELRGIILHELCHYHLHIRGMGYKHRDTDFRTLLKKVGAPRFCSTIEENKKGRSTKLYIYECVQCKQRYERKRRMDVNKYRCGKCRGHLMTVEKSNTHN</sequence>
<dbReference type="GO" id="GO:0008270">
    <property type="term" value="F:zinc ion binding"/>
    <property type="evidence" value="ECO:0007669"/>
    <property type="project" value="UniProtKB-UniRule"/>
</dbReference>
<dbReference type="GO" id="GO:0006950">
    <property type="term" value="P:response to stress"/>
    <property type="evidence" value="ECO:0007669"/>
    <property type="project" value="UniProtKB-ARBA"/>
</dbReference>
<evidence type="ECO:0000259" key="5">
    <source>
        <dbReference type="SMART" id="SM00731"/>
    </source>
</evidence>
<comment type="similarity">
    <text evidence="4">Belongs to the SprT family.</text>
</comment>
<dbReference type="Pfam" id="PF17283">
    <property type="entry name" value="Zn_ribbon_SprT"/>
    <property type="match status" value="1"/>
</dbReference>
<protein>
    <recommendedName>
        <fullName evidence="4">Protein SprT-like</fullName>
    </recommendedName>
</protein>
<keyword evidence="2 4" id="KW-0479">Metal-binding</keyword>
<dbReference type="NCBIfam" id="NF003339">
    <property type="entry name" value="PRK04351.1"/>
    <property type="match status" value="1"/>
</dbReference>
<dbReference type="OrthoDB" id="9799909at2"/>